<evidence type="ECO:0000313" key="13">
    <source>
        <dbReference type="Proteomes" id="UP000184245"/>
    </source>
</evidence>
<dbReference type="PANTHER" id="PTHR48111:SF21">
    <property type="entry name" value="DNA-BINDING DUAL MASTER TRANSCRIPTIONAL REGULATOR RPAA"/>
    <property type="match status" value="1"/>
</dbReference>
<gene>
    <name evidence="12" type="ORF">SAMN02745158_03219</name>
</gene>
<feature type="DNA-binding region" description="OmpR/PhoB-type" evidence="9">
    <location>
        <begin position="122"/>
        <end position="217"/>
    </location>
</feature>
<keyword evidence="3" id="KW-0902">Two-component regulatory system</keyword>
<protein>
    <recommendedName>
        <fullName evidence="1">Stage 0 sporulation protein A homolog</fullName>
    </recommendedName>
</protein>
<evidence type="ECO:0000256" key="6">
    <source>
        <dbReference type="ARBA" id="ARBA00023163"/>
    </source>
</evidence>
<keyword evidence="6" id="KW-0804">Transcription</keyword>
<dbReference type="GO" id="GO:0032993">
    <property type="term" value="C:protein-DNA complex"/>
    <property type="evidence" value="ECO:0007669"/>
    <property type="project" value="TreeGrafter"/>
</dbReference>
<dbReference type="EMBL" id="FQVI01000020">
    <property type="protein sequence ID" value="SHF30216.1"/>
    <property type="molecule type" value="Genomic_DNA"/>
</dbReference>
<dbReference type="Pfam" id="PF00486">
    <property type="entry name" value="Trans_reg_C"/>
    <property type="match status" value="1"/>
</dbReference>
<dbReference type="CDD" id="cd00383">
    <property type="entry name" value="trans_reg_C"/>
    <property type="match status" value="1"/>
</dbReference>
<keyword evidence="13" id="KW-1185">Reference proteome</keyword>
<evidence type="ECO:0000256" key="5">
    <source>
        <dbReference type="ARBA" id="ARBA00023125"/>
    </source>
</evidence>
<comment type="function">
    <text evidence="7">May play the central regulatory role in sporulation. It may be an element of the effector pathway responsible for the activation of sporulation genes in response to nutritional stress. Spo0A may act in concert with spo0H (a sigma factor) to control the expression of some genes that are critical to the sporulation process.</text>
</comment>
<dbReference type="Gene3D" id="1.10.10.10">
    <property type="entry name" value="Winged helix-like DNA-binding domain superfamily/Winged helix DNA-binding domain"/>
    <property type="match status" value="1"/>
</dbReference>
<dbReference type="Proteomes" id="UP000184245">
    <property type="component" value="Unassembled WGS sequence"/>
</dbReference>
<evidence type="ECO:0000259" key="10">
    <source>
        <dbReference type="PROSITE" id="PS50110"/>
    </source>
</evidence>
<keyword evidence="2 8" id="KW-0597">Phosphoprotein</keyword>
<dbReference type="AlphaFoldDB" id="A0A1M5AJA3"/>
<dbReference type="STRING" id="1122155.SAMN02745158_03219"/>
<dbReference type="GO" id="GO:0006355">
    <property type="term" value="P:regulation of DNA-templated transcription"/>
    <property type="evidence" value="ECO:0007669"/>
    <property type="project" value="InterPro"/>
</dbReference>
<dbReference type="SUPFAM" id="SSF52172">
    <property type="entry name" value="CheY-like"/>
    <property type="match status" value="1"/>
</dbReference>
<evidence type="ECO:0000313" key="12">
    <source>
        <dbReference type="EMBL" id="SHF30216.1"/>
    </source>
</evidence>
<evidence type="ECO:0000256" key="8">
    <source>
        <dbReference type="PROSITE-ProRule" id="PRU00169"/>
    </source>
</evidence>
<dbReference type="InterPro" id="IPR036388">
    <property type="entry name" value="WH-like_DNA-bd_sf"/>
</dbReference>
<feature type="modified residue" description="4-aspartylphosphate" evidence="8">
    <location>
        <position position="52"/>
    </location>
</feature>
<organism evidence="12 13">
    <name type="scientific">Lactonifactor longoviformis DSM 17459</name>
    <dbReference type="NCBI Taxonomy" id="1122155"/>
    <lineage>
        <taxon>Bacteria</taxon>
        <taxon>Bacillati</taxon>
        <taxon>Bacillota</taxon>
        <taxon>Clostridia</taxon>
        <taxon>Eubacteriales</taxon>
        <taxon>Clostridiaceae</taxon>
        <taxon>Lactonifactor</taxon>
    </lineage>
</organism>
<keyword evidence="5 9" id="KW-0238">DNA-binding</keyword>
<accession>A0A1M5AJA3</accession>
<dbReference type="FunFam" id="3.40.50.2300:FF:000001">
    <property type="entry name" value="DNA-binding response regulator PhoB"/>
    <property type="match status" value="1"/>
</dbReference>
<feature type="domain" description="OmpR/PhoB-type" evidence="11">
    <location>
        <begin position="122"/>
        <end position="217"/>
    </location>
</feature>
<dbReference type="SMART" id="SM00862">
    <property type="entry name" value="Trans_reg_C"/>
    <property type="match status" value="1"/>
</dbReference>
<dbReference type="InterPro" id="IPR016032">
    <property type="entry name" value="Sig_transdc_resp-reg_C-effctor"/>
</dbReference>
<dbReference type="SUPFAM" id="SSF46894">
    <property type="entry name" value="C-terminal effector domain of the bipartite response regulators"/>
    <property type="match status" value="1"/>
</dbReference>
<dbReference type="InterPro" id="IPR039420">
    <property type="entry name" value="WalR-like"/>
</dbReference>
<dbReference type="PROSITE" id="PS50110">
    <property type="entry name" value="RESPONSE_REGULATORY"/>
    <property type="match status" value="1"/>
</dbReference>
<dbReference type="Gene3D" id="3.40.50.2300">
    <property type="match status" value="1"/>
</dbReference>
<dbReference type="InterPro" id="IPR001867">
    <property type="entry name" value="OmpR/PhoB-type_DNA-bd"/>
</dbReference>
<dbReference type="InterPro" id="IPR011006">
    <property type="entry name" value="CheY-like_superfamily"/>
</dbReference>
<sequence>MKKILFMEDEPTIREVLAEYMKMQNYEVTEVQDGEEAVKALEGCPFDMAVLDIMVPKKNGLEVLSHIRRQYPDMAVIMLTALGDEQTQVKAFNAYADDYIIKPVSPIILLKRMETILRRSARTPVQAEHGLVIQKEAYQAFYNGKTLELTLSEFLLLQTLYERPTQVFTREQLILRIFNEDYIGNDRIIDAHIKNLRKKLPQNCIRTVIGVGYQFDASQETCGGK</sequence>
<evidence type="ECO:0000256" key="9">
    <source>
        <dbReference type="PROSITE-ProRule" id="PRU01091"/>
    </source>
</evidence>
<evidence type="ECO:0000256" key="1">
    <source>
        <dbReference type="ARBA" id="ARBA00018672"/>
    </source>
</evidence>
<dbReference type="OrthoDB" id="9790442at2"/>
<dbReference type="Pfam" id="PF00072">
    <property type="entry name" value="Response_reg"/>
    <property type="match status" value="1"/>
</dbReference>
<dbReference type="PANTHER" id="PTHR48111">
    <property type="entry name" value="REGULATOR OF RPOS"/>
    <property type="match status" value="1"/>
</dbReference>
<evidence type="ECO:0000256" key="4">
    <source>
        <dbReference type="ARBA" id="ARBA00023015"/>
    </source>
</evidence>
<proteinExistence type="predicted"/>
<dbReference type="PROSITE" id="PS51755">
    <property type="entry name" value="OMPR_PHOB"/>
    <property type="match status" value="1"/>
</dbReference>
<evidence type="ECO:0000256" key="7">
    <source>
        <dbReference type="ARBA" id="ARBA00024867"/>
    </source>
</evidence>
<name>A0A1M5AJA3_9CLOT</name>
<dbReference type="GO" id="GO:0000976">
    <property type="term" value="F:transcription cis-regulatory region binding"/>
    <property type="evidence" value="ECO:0007669"/>
    <property type="project" value="TreeGrafter"/>
</dbReference>
<reference evidence="12 13" key="1">
    <citation type="submission" date="2016-11" db="EMBL/GenBank/DDBJ databases">
        <authorList>
            <person name="Jaros S."/>
            <person name="Januszkiewicz K."/>
            <person name="Wedrychowicz H."/>
        </authorList>
    </citation>
    <scope>NUCLEOTIDE SEQUENCE [LARGE SCALE GENOMIC DNA]</scope>
    <source>
        <strain evidence="12 13">DSM 17459</strain>
    </source>
</reference>
<dbReference type="InterPro" id="IPR001789">
    <property type="entry name" value="Sig_transdc_resp-reg_receiver"/>
</dbReference>
<dbReference type="GO" id="GO:0005829">
    <property type="term" value="C:cytosol"/>
    <property type="evidence" value="ECO:0007669"/>
    <property type="project" value="TreeGrafter"/>
</dbReference>
<dbReference type="GO" id="GO:0000156">
    <property type="term" value="F:phosphorelay response regulator activity"/>
    <property type="evidence" value="ECO:0007669"/>
    <property type="project" value="TreeGrafter"/>
</dbReference>
<evidence type="ECO:0000256" key="2">
    <source>
        <dbReference type="ARBA" id="ARBA00022553"/>
    </source>
</evidence>
<evidence type="ECO:0000259" key="11">
    <source>
        <dbReference type="PROSITE" id="PS51755"/>
    </source>
</evidence>
<dbReference type="SMART" id="SM00448">
    <property type="entry name" value="REC"/>
    <property type="match status" value="1"/>
</dbReference>
<keyword evidence="4" id="KW-0805">Transcription regulation</keyword>
<evidence type="ECO:0000256" key="3">
    <source>
        <dbReference type="ARBA" id="ARBA00023012"/>
    </source>
</evidence>
<feature type="domain" description="Response regulatory" evidence="10">
    <location>
        <begin position="3"/>
        <end position="117"/>
    </location>
</feature>
<dbReference type="RefSeq" id="WP_072853569.1">
    <property type="nucleotide sequence ID" value="NZ_FQVI01000020.1"/>
</dbReference>
<dbReference type="CDD" id="cd17574">
    <property type="entry name" value="REC_OmpR"/>
    <property type="match status" value="1"/>
</dbReference>